<dbReference type="InterPro" id="IPR010917">
    <property type="entry name" value="TonB_rcpt_CS"/>
</dbReference>
<feature type="chain" id="PRO_5043423217" evidence="13">
    <location>
        <begin position="34"/>
        <end position="882"/>
    </location>
</feature>
<keyword evidence="2 9" id="KW-0813">Transport</keyword>
<dbReference type="InterPro" id="IPR000531">
    <property type="entry name" value="Beta-barrel_TonB"/>
</dbReference>
<evidence type="ECO:0000256" key="11">
    <source>
        <dbReference type="RuleBase" id="RU003357"/>
    </source>
</evidence>
<dbReference type="RefSeq" id="WP_318953716.1">
    <property type="nucleotide sequence ID" value="NZ_CP137555.1"/>
</dbReference>
<evidence type="ECO:0000313" key="16">
    <source>
        <dbReference type="EMBL" id="WOX05242.1"/>
    </source>
</evidence>
<gene>
    <name evidence="16" type="ORF">R5R33_16075</name>
</gene>
<evidence type="ECO:0000313" key="17">
    <source>
        <dbReference type="Proteomes" id="UP001302477"/>
    </source>
</evidence>
<feature type="compositionally biased region" description="Low complexity" evidence="12">
    <location>
        <begin position="653"/>
        <end position="663"/>
    </location>
</feature>
<evidence type="ECO:0000256" key="7">
    <source>
        <dbReference type="ARBA" id="ARBA00023136"/>
    </source>
</evidence>
<dbReference type="PROSITE" id="PS01156">
    <property type="entry name" value="TONB_DEPENDENT_REC_2"/>
    <property type="match status" value="1"/>
</dbReference>
<dbReference type="PROSITE" id="PS52016">
    <property type="entry name" value="TONB_DEPENDENT_REC_3"/>
    <property type="match status" value="1"/>
</dbReference>
<evidence type="ECO:0000256" key="3">
    <source>
        <dbReference type="ARBA" id="ARBA00022452"/>
    </source>
</evidence>
<dbReference type="InterPro" id="IPR010104">
    <property type="entry name" value="TonB_rcpt_bac"/>
</dbReference>
<feature type="domain" description="TonB-dependent receptor-like beta-barrel" evidence="14">
    <location>
        <begin position="380"/>
        <end position="846"/>
    </location>
</feature>
<dbReference type="Gene3D" id="2.40.170.20">
    <property type="entry name" value="TonB-dependent receptor, beta-barrel domain"/>
    <property type="match status" value="1"/>
</dbReference>
<evidence type="ECO:0000256" key="10">
    <source>
        <dbReference type="PROSITE-ProRule" id="PRU10144"/>
    </source>
</evidence>
<evidence type="ECO:0000256" key="4">
    <source>
        <dbReference type="ARBA" id="ARBA00022692"/>
    </source>
</evidence>
<keyword evidence="16" id="KW-0675">Receptor</keyword>
<sequence>MLKLPKAIQSANRSLIRLGSLSALAIVSTGALAQGNSESLEEVVVTGIRASLEQNIDMKRNANSVVDAITAEDIGKFPDKNVAEALQRVPGVSIDRDFGEGENVSIRGTDSSLNMTLLNGQTVATSQWKVLSALSRGFNYAMLPSDLIASAEVYKTPQADIDEGSVGGTVILRTRKPLDLDSGTASVSLESQYSELPDVWDPSGSAFASWKNEAGTFGVLGSVVFQDRSVERHGAEVLSNYVPTTAKDTGEEVYVPWGLGSALFQQQRERRGVDLNLQYAPNEQFDATLHYLASELGASNMNQNFLPLSRNAVRDGGSNTQTNGNVVTSSDIDGALAGGHVAYDVIYRDGSSMDTDVLDLEANYDLGFARLHGQIGRTTSEGNANDWFYEWFNQANDDRVNWTYTNNGRPSASFDNSDWITNPTDELVLNGYFESQITMTDEEAYAQIDAEFDVEVGPINLIQVGYKTRDRDTGQDRVRTYASNLGANGNDAYFGTAADFWSGAVVSGLHGETGFGPSAYFDPDRNKLNAYFDALPDCAAGSTEICSNRDTTWYPSIFDINEKVDALYVKADFADDTTGLRGNLGVRYVTTDTTSGAWSFSSAQGEYAYDEVKAKYSDVLPSLNLAWDASNDVVLRFAAAKVIARPSPSQLTSSVSLTPESSSGSGGNPELEPYRATQYDLGAEWYFAEGAMAAVTLFTKQIDDYVFDEIRSEQVISPDGVLQIDSMRRPQNGPSVDLNGVETQLQYSFDNGFGLVGNYTYTDVSDAETQSGPVTLPGNSENMFNVSGFYENELFSARLAYNYRSEFFRAKTAVGSLYRDEQTSLDAQFSYYVNDKLSLRAEALNLTNETVNDIFSLDGGPTLQASEWENGRRFFLGANYKF</sequence>
<keyword evidence="3 9" id="KW-1134">Transmembrane beta strand</keyword>
<keyword evidence="4 9" id="KW-0812">Transmembrane</keyword>
<reference evidence="16 17" key="1">
    <citation type="submission" date="2023-10" db="EMBL/GenBank/DDBJ databases">
        <title>Description of Microbulbifer bruguierae sp. nov., isolated from the sediments of mangrove plant Bruguiera sexangula and comparative genomic analyses of the genus Microbulbifer.</title>
        <authorList>
            <person name="Long M."/>
        </authorList>
    </citation>
    <scope>NUCLEOTIDE SEQUENCE [LARGE SCALE GENOMIC DNA]</scope>
    <source>
        <strain evidence="16 17">SPO729</strain>
    </source>
</reference>
<evidence type="ECO:0000256" key="2">
    <source>
        <dbReference type="ARBA" id="ARBA00022448"/>
    </source>
</evidence>
<dbReference type="SUPFAM" id="SSF56935">
    <property type="entry name" value="Porins"/>
    <property type="match status" value="1"/>
</dbReference>
<dbReference type="Gene3D" id="2.170.130.10">
    <property type="entry name" value="TonB-dependent receptor, plug domain"/>
    <property type="match status" value="1"/>
</dbReference>
<keyword evidence="6 11" id="KW-0798">TonB box</keyword>
<dbReference type="Pfam" id="PF00593">
    <property type="entry name" value="TonB_dep_Rec_b-barrel"/>
    <property type="match status" value="1"/>
</dbReference>
<dbReference type="PANTHER" id="PTHR40980:SF3">
    <property type="entry name" value="TONB-DEPENDENT RECEPTOR-LIKE BETA-BARREL DOMAIN-CONTAINING PROTEIN"/>
    <property type="match status" value="1"/>
</dbReference>
<dbReference type="Pfam" id="PF07715">
    <property type="entry name" value="Plug"/>
    <property type="match status" value="1"/>
</dbReference>
<dbReference type="NCBIfam" id="TIGR01782">
    <property type="entry name" value="TonB-Xanth-Caul"/>
    <property type="match status" value="1"/>
</dbReference>
<evidence type="ECO:0000259" key="14">
    <source>
        <dbReference type="Pfam" id="PF00593"/>
    </source>
</evidence>
<evidence type="ECO:0000256" key="9">
    <source>
        <dbReference type="PROSITE-ProRule" id="PRU01360"/>
    </source>
</evidence>
<evidence type="ECO:0000256" key="1">
    <source>
        <dbReference type="ARBA" id="ARBA00004571"/>
    </source>
</evidence>
<protein>
    <submittedName>
        <fullName evidence="16">TonB-dependent receptor</fullName>
    </submittedName>
</protein>
<comment type="subcellular location">
    <subcellularLocation>
        <location evidence="1 9">Cell outer membrane</location>
        <topology evidence="1 9">Multi-pass membrane protein</topology>
    </subcellularLocation>
</comment>
<feature type="short sequence motif" description="TonB C-terminal box" evidence="10">
    <location>
        <begin position="865"/>
        <end position="882"/>
    </location>
</feature>
<accession>A0AAU0MWZ4</accession>
<dbReference type="InterPro" id="IPR039426">
    <property type="entry name" value="TonB-dep_rcpt-like"/>
</dbReference>
<evidence type="ECO:0000256" key="8">
    <source>
        <dbReference type="ARBA" id="ARBA00023237"/>
    </source>
</evidence>
<name>A0AAU0MWZ4_9GAMM</name>
<evidence type="ECO:0000256" key="6">
    <source>
        <dbReference type="ARBA" id="ARBA00023077"/>
    </source>
</evidence>
<organism evidence="16 17">
    <name type="scientific">Microbulbifer pacificus</name>
    <dbReference type="NCBI Taxonomy" id="407164"/>
    <lineage>
        <taxon>Bacteria</taxon>
        <taxon>Pseudomonadati</taxon>
        <taxon>Pseudomonadota</taxon>
        <taxon>Gammaproteobacteria</taxon>
        <taxon>Cellvibrionales</taxon>
        <taxon>Microbulbiferaceae</taxon>
        <taxon>Microbulbifer</taxon>
    </lineage>
</organism>
<evidence type="ECO:0000256" key="12">
    <source>
        <dbReference type="SAM" id="MobiDB-lite"/>
    </source>
</evidence>
<dbReference type="EMBL" id="CP137555">
    <property type="protein sequence ID" value="WOX05242.1"/>
    <property type="molecule type" value="Genomic_DNA"/>
</dbReference>
<proteinExistence type="inferred from homology"/>
<feature type="region of interest" description="Disordered" evidence="12">
    <location>
        <begin position="650"/>
        <end position="673"/>
    </location>
</feature>
<dbReference type="Proteomes" id="UP001302477">
    <property type="component" value="Chromosome"/>
</dbReference>
<evidence type="ECO:0000256" key="5">
    <source>
        <dbReference type="ARBA" id="ARBA00022729"/>
    </source>
</evidence>
<feature type="signal peptide" evidence="13">
    <location>
        <begin position="1"/>
        <end position="33"/>
    </location>
</feature>
<keyword evidence="7 9" id="KW-0472">Membrane</keyword>
<dbReference type="KEGG" id="mpaf:R5R33_16075"/>
<evidence type="ECO:0000256" key="13">
    <source>
        <dbReference type="SAM" id="SignalP"/>
    </source>
</evidence>
<feature type="domain" description="TonB-dependent receptor plug" evidence="15">
    <location>
        <begin position="59"/>
        <end position="169"/>
    </location>
</feature>
<dbReference type="AlphaFoldDB" id="A0AAU0MWZ4"/>
<keyword evidence="8 9" id="KW-0998">Cell outer membrane</keyword>
<dbReference type="PANTHER" id="PTHR40980">
    <property type="entry name" value="PLUG DOMAIN-CONTAINING PROTEIN"/>
    <property type="match status" value="1"/>
</dbReference>
<comment type="similarity">
    <text evidence="9 11">Belongs to the TonB-dependent receptor family.</text>
</comment>
<dbReference type="InterPro" id="IPR036942">
    <property type="entry name" value="Beta-barrel_TonB_sf"/>
</dbReference>
<dbReference type="CDD" id="cd01347">
    <property type="entry name" value="ligand_gated_channel"/>
    <property type="match status" value="1"/>
</dbReference>
<dbReference type="GO" id="GO:0009279">
    <property type="term" value="C:cell outer membrane"/>
    <property type="evidence" value="ECO:0007669"/>
    <property type="project" value="UniProtKB-SubCell"/>
</dbReference>
<keyword evidence="5 13" id="KW-0732">Signal</keyword>
<dbReference type="InterPro" id="IPR037066">
    <property type="entry name" value="Plug_dom_sf"/>
</dbReference>
<evidence type="ECO:0000259" key="15">
    <source>
        <dbReference type="Pfam" id="PF07715"/>
    </source>
</evidence>
<dbReference type="InterPro" id="IPR012910">
    <property type="entry name" value="Plug_dom"/>
</dbReference>
<keyword evidence="17" id="KW-1185">Reference proteome</keyword>